<protein>
    <submittedName>
        <fullName evidence="6">LysR family transcriptional regulator</fullName>
    </submittedName>
</protein>
<comment type="similarity">
    <text evidence="1">Belongs to the LysR transcriptional regulatory family.</text>
</comment>
<name>A0ABS7Q6D1_9ACTN</name>
<evidence type="ECO:0000259" key="5">
    <source>
        <dbReference type="PROSITE" id="PS50931"/>
    </source>
</evidence>
<dbReference type="Pfam" id="PF00126">
    <property type="entry name" value="HTH_1"/>
    <property type="match status" value="1"/>
</dbReference>
<accession>A0ABS7Q6D1</accession>
<dbReference type="PRINTS" id="PR00039">
    <property type="entry name" value="HTHLYSR"/>
</dbReference>
<dbReference type="SUPFAM" id="SSF46785">
    <property type="entry name" value="Winged helix' DNA-binding domain"/>
    <property type="match status" value="1"/>
</dbReference>
<dbReference type="InterPro" id="IPR005119">
    <property type="entry name" value="LysR_subst-bd"/>
</dbReference>
<dbReference type="PROSITE" id="PS50931">
    <property type="entry name" value="HTH_LYSR"/>
    <property type="match status" value="1"/>
</dbReference>
<evidence type="ECO:0000313" key="6">
    <source>
        <dbReference type="EMBL" id="MBY8878416.1"/>
    </source>
</evidence>
<dbReference type="Gene3D" id="1.10.10.10">
    <property type="entry name" value="Winged helix-like DNA-binding domain superfamily/Winged helix DNA-binding domain"/>
    <property type="match status" value="1"/>
</dbReference>
<sequence length="307" mass="32246">MELRQLRYFVTVAEELHFGRAAERLHIVQSAVSQQVRRLERDLGADLFDRSPRHVRLTEAGARFLPEARAVLAAADRARAAVADLTGDGTATLRLGTSSGLGVHLDRVLDAYARRAPAVSVDLVAAPARERLAMVSAGSLDAAFLRGDRERGGTGGNADGGDGVEVVPLWPDPLLAVLPARHPLAAGPDVALAELAALPLRLVARRTNPPLVDLVVTACHAAGFEPVPGPPAGSLQDNLAAIGAGTAMWTVVYASQAARLHAPRVAFLPFRGAGLALTTGLAVRRERRSRAVELLLEAAAADGDLDP</sequence>
<organism evidence="6 7">
    <name type="scientific">Actinacidiphila acidipaludis</name>
    <dbReference type="NCBI Taxonomy" id="2873382"/>
    <lineage>
        <taxon>Bacteria</taxon>
        <taxon>Bacillati</taxon>
        <taxon>Actinomycetota</taxon>
        <taxon>Actinomycetes</taxon>
        <taxon>Kitasatosporales</taxon>
        <taxon>Streptomycetaceae</taxon>
        <taxon>Actinacidiphila</taxon>
    </lineage>
</organism>
<dbReference type="Pfam" id="PF03466">
    <property type="entry name" value="LysR_substrate"/>
    <property type="match status" value="1"/>
</dbReference>
<dbReference type="SUPFAM" id="SSF53850">
    <property type="entry name" value="Periplasmic binding protein-like II"/>
    <property type="match status" value="1"/>
</dbReference>
<proteinExistence type="inferred from homology"/>
<evidence type="ECO:0000256" key="1">
    <source>
        <dbReference type="ARBA" id="ARBA00009437"/>
    </source>
</evidence>
<feature type="domain" description="HTH lysR-type" evidence="5">
    <location>
        <begin position="1"/>
        <end position="58"/>
    </location>
</feature>
<dbReference type="InterPro" id="IPR000847">
    <property type="entry name" value="LysR_HTH_N"/>
</dbReference>
<dbReference type="PANTHER" id="PTHR30346">
    <property type="entry name" value="TRANSCRIPTIONAL DUAL REGULATOR HCAR-RELATED"/>
    <property type="match status" value="1"/>
</dbReference>
<dbReference type="Proteomes" id="UP000778578">
    <property type="component" value="Unassembled WGS sequence"/>
</dbReference>
<keyword evidence="4" id="KW-0804">Transcription</keyword>
<dbReference type="PANTHER" id="PTHR30346:SF0">
    <property type="entry name" value="HCA OPERON TRANSCRIPTIONAL ACTIVATOR HCAR"/>
    <property type="match status" value="1"/>
</dbReference>
<comment type="caution">
    <text evidence="6">The sequence shown here is derived from an EMBL/GenBank/DDBJ whole genome shotgun (WGS) entry which is preliminary data.</text>
</comment>
<keyword evidence="3" id="KW-0238">DNA-binding</keyword>
<keyword evidence="7" id="KW-1185">Reference proteome</keyword>
<evidence type="ECO:0000256" key="4">
    <source>
        <dbReference type="ARBA" id="ARBA00023163"/>
    </source>
</evidence>
<dbReference type="InterPro" id="IPR036388">
    <property type="entry name" value="WH-like_DNA-bd_sf"/>
</dbReference>
<evidence type="ECO:0000256" key="2">
    <source>
        <dbReference type="ARBA" id="ARBA00023015"/>
    </source>
</evidence>
<dbReference type="EMBL" id="JAINZZ010000011">
    <property type="protein sequence ID" value="MBY8878416.1"/>
    <property type="molecule type" value="Genomic_DNA"/>
</dbReference>
<keyword evidence="2" id="KW-0805">Transcription regulation</keyword>
<dbReference type="Gene3D" id="3.40.190.10">
    <property type="entry name" value="Periplasmic binding protein-like II"/>
    <property type="match status" value="2"/>
</dbReference>
<evidence type="ECO:0000256" key="3">
    <source>
        <dbReference type="ARBA" id="ARBA00023125"/>
    </source>
</evidence>
<dbReference type="InterPro" id="IPR036390">
    <property type="entry name" value="WH_DNA-bd_sf"/>
</dbReference>
<evidence type="ECO:0000313" key="7">
    <source>
        <dbReference type="Proteomes" id="UP000778578"/>
    </source>
</evidence>
<gene>
    <name evidence="6" type="ORF">K7862_12335</name>
</gene>
<dbReference type="CDD" id="cd08414">
    <property type="entry name" value="PBP2_LTTR_aromatics_like"/>
    <property type="match status" value="1"/>
</dbReference>
<dbReference type="RefSeq" id="WP_222962560.1">
    <property type="nucleotide sequence ID" value="NZ_JAINZZ010000011.1"/>
</dbReference>
<reference evidence="6 7" key="1">
    <citation type="submission" date="2021-08" db="EMBL/GenBank/DDBJ databases">
        <title>WGS of actinomycetes from Thailand.</title>
        <authorList>
            <person name="Thawai C."/>
        </authorList>
    </citation>
    <scope>NUCLEOTIDE SEQUENCE [LARGE SCALE GENOMIC DNA]</scope>
    <source>
        <strain evidence="6 7">PLK6-54</strain>
    </source>
</reference>